<dbReference type="PROSITE" id="PS50931">
    <property type="entry name" value="HTH_LYSR"/>
    <property type="match status" value="1"/>
</dbReference>
<keyword evidence="2" id="KW-0805">Transcription regulation</keyword>
<dbReference type="InterPro" id="IPR000847">
    <property type="entry name" value="LysR_HTH_N"/>
</dbReference>
<evidence type="ECO:0000256" key="5">
    <source>
        <dbReference type="ARBA" id="ARBA00023163"/>
    </source>
</evidence>
<dbReference type="SUPFAM" id="SSF46785">
    <property type="entry name" value="Winged helix' DNA-binding domain"/>
    <property type="match status" value="1"/>
</dbReference>
<reference evidence="10 11" key="1">
    <citation type="submission" date="2020-08" db="EMBL/GenBank/DDBJ databases">
        <title>Genomic Encyclopedia of Type Strains, Phase IV (KMG-IV): sequencing the most valuable type-strain genomes for metagenomic binning, comparative biology and taxonomic classification.</title>
        <authorList>
            <person name="Goeker M."/>
        </authorList>
    </citation>
    <scope>NUCLEOTIDE SEQUENCE [LARGE SCALE GENOMIC DNA]</scope>
    <source>
        <strain evidence="10 11">DSM 26575</strain>
    </source>
</reference>
<evidence type="ECO:0000313" key="10">
    <source>
        <dbReference type="EMBL" id="MBB3962519.1"/>
    </source>
</evidence>
<evidence type="ECO:0000256" key="6">
    <source>
        <dbReference type="ARBA" id="ARBA00054626"/>
    </source>
</evidence>
<dbReference type="InterPro" id="IPR036390">
    <property type="entry name" value="WH_DNA-bd_sf"/>
</dbReference>
<dbReference type="InterPro" id="IPR005119">
    <property type="entry name" value="LysR_subst-bd"/>
</dbReference>
<keyword evidence="3" id="KW-0238">DNA-binding</keyword>
<dbReference type="EMBL" id="JACIDW010000001">
    <property type="protein sequence ID" value="MBB3962519.1"/>
    <property type="molecule type" value="Genomic_DNA"/>
</dbReference>
<name>A0A7W6CM65_9HYPH</name>
<gene>
    <name evidence="10" type="ORF">GGQ67_000137</name>
</gene>
<dbReference type="Pfam" id="PF00126">
    <property type="entry name" value="HTH_1"/>
    <property type="match status" value="1"/>
</dbReference>
<dbReference type="Gene3D" id="3.40.190.10">
    <property type="entry name" value="Periplasmic binding protein-like II"/>
    <property type="match status" value="2"/>
</dbReference>
<evidence type="ECO:0000256" key="3">
    <source>
        <dbReference type="ARBA" id="ARBA00023125"/>
    </source>
</evidence>
<dbReference type="GO" id="GO:0003700">
    <property type="term" value="F:DNA-binding transcription factor activity"/>
    <property type="evidence" value="ECO:0007669"/>
    <property type="project" value="InterPro"/>
</dbReference>
<keyword evidence="4" id="KW-0010">Activator</keyword>
<evidence type="ECO:0000259" key="9">
    <source>
        <dbReference type="PROSITE" id="PS50931"/>
    </source>
</evidence>
<feature type="domain" description="HTH lysR-type" evidence="9">
    <location>
        <begin position="1"/>
        <end position="58"/>
    </location>
</feature>
<dbReference type="SUPFAM" id="SSF53850">
    <property type="entry name" value="Periplasmic binding protein-like II"/>
    <property type="match status" value="1"/>
</dbReference>
<dbReference type="PRINTS" id="PR00039">
    <property type="entry name" value="HTHLYSR"/>
</dbReference>
<dbReference type="CDD" id="cd08411">
    <property type="entry name" value="PBP2_OxyR"/>
    <property type="match status" value="1"/>
</dbReference>
<comment type="function">
    <text evidence="6">Transcriptional regulator of the ttuABCDE tartrate utilization operon.</text>
</comment>
<comment type="caution">
    <text evidence="10">The sequence shown here is derived from an EMBL/GenBank/DDBJ whole genome shotgun (WGS) entry which is preliminary data.</text>
</comment>
<dbReference type="Pfam" id="PF03466">
    <property type="entry name" value="LysR_substrate"/>
    <property type="match status" value="1"/>
</dbReference>
<dbReference type="GO" id="GO:0003677">
    <property type="term" value="F:DNA binding"/>
    <property type="evidence" value="ECO:0007669"/>
    <property type="project" value="UniProtKB-KW"/>
</dbReference>
<dbReference type="AlphaFoldDB" id="A0A7W6CM65"/>
<evidence type="ECO:0000256" key="7">
    <source>
        <dbReference type="ARBA" id="ARBA00067332"/>
    </source>
</evidence>
<sequence>MTLRELEYLIALADHRHFGRAAEACLVSQPTLSTQIRKLEETLGAPLIERTPRTVMLTPFGEDTVERARRIMREVAEIRSSALRSLNPEVGTLRLGIFPTLAPYFLPHAVPRIHTQFPRLETLLIEEKSDALLARLRSGNLDAAILALPVNDDHLKAEFLFEEDFLLAVPGSHPLARRRSLTLGDLDRYDLMLLEEGHCLRDQALDVCRLSGASERTSFRATSLETLRQMVGAEVGITLLPELAALYPASGDIRLLRFDGLSPNRRIGICWRTGSAMGALVQNIADLLREVAQELLAGIRRSPTA</sequence>
<evidence type="ECO:0000256" key="8">
    <source>
        <dbReference type="ARBA" id="ARBA00083243"/>
    </source>
</evidence>
<evidence type="ECO:0000256" key="4">
    <source>
        <dbReference type="ARBA" id="ARBA00023159"/>
    </source>
</evidence>
<comment type="similarity">
    <text evidence="1">Belongs to the LysR transcriptional regulatory family.</text>
</comment>
<dbReference type="Proteomes" id="UP000582090">
    <property type="component" value="Unassembled WGS sequence"/>
</dbReference>
<dbReference type="GO" id="GO:0032993">
    <property type="term" value="C:protein-DNA complex"/>
    <property type="evidence" value="ECO:0007669"/>
    <property type="project" value="TreeGrafter"/>
</dbReference>
<organism evidence="10 11">
    <name type="scientific">Rhizobium metallidurans</name>
    <dbReference type="NCBI Taxonomy" id="1265931"/>
    <lineage>
        <taxon>Bacteria</taxon>
        <taxon>Pseudomonadati</taxon>
        <taxon>Pseudomonadota</taxon>
        <taxon>Alphaproteobacteria</taxon>
        <taxon>Hyphomicrobiales</taxon>
        <taxon>Rhizobiaceae</taxon>
        <taxon>Rhizobium/Agrobacterium group</taxon>
        <taxon>Rhizobium</taxon>
    </lineage>
</organism>
<protein>
    <recommendedName>
        <fullName evidence="7">HTH-type transcriptional regulator TtuA</fullName>
    </recommendedName>
    <alternativeName>
        <fullName evidence="8">Tartrate utilization transcriptional regulator</fullName>
    </alternativeName>
</protein>
<proteinExistence type="inferred from homology"/>
<evidence type="ECO:0000313" key="11">
    <source>
        <dbReference type="Proteomes" id="UP000582090"/>
    </source>
</evidence>
<evidence type="ECO:0000256" key="1">
    <source>
        <dbReference type="ARBA" id="ARBA00009437"/>
    </source>
</evidence>
<dbReference type="PANTHER" id="PTHR30346">
    <property type="entry name" value="TRANSCRIPTIONAL DUAL REGULATOR HCAR-RELATED"/>
    <property type="match status" value="1"/>
</dbReference>
<evidence type="ECO:0000256" key="2">
    <source>
        <dbReference type="ARBA" id="ARBA00023015"/>
    </source>
</evidence>
<dbReference type="InterPro" id="IPR036388">
    <property type="entry name" value="WH-like_DNA-bd_sf"/>
</dbReference>
<keyword evidence="11" id="KW-1185">Reference proteome</keyword>
<dbReference type="Gene3D" id="1.10.10.10">
    <property type="entry name" value="Winged helix-like DNA-binding domain superfamily/Winged helix DNA-binding domain"/>
    <property type="match status" value="1"/>
</dbReference>
<dbReference type="RefSeq" id="WP_183898261.1">
    <property type="nucleotide sequence ID" value="NZ_JACIDW010000001.1"/>
</dbReference>
<keyword evidence="5" id="KW-0804">Transcription</keyword>
<dbReference type="FunFam" id="1.10.10.10:FF:000001">
    <property type="entry name" value="LysR family transcriptional regulator"/>
    <property type="match status" value="1"/>
</dbReference>
<dbReference type="PANTHER" id="PTHR30346:SF26">
    <property type="entry name" value="HYDROGEN PEROXIDE-INDUCIBLE GENES ACTIVATOR"/>
    <property type="match status" value="1"/>
</dbReference>
<accession>A0A7W6CM65</accession>